<dbReference type="EC" id="2.3.2.26" evidence="3"/>
<evidence type="ECO:0000256" key="2">
    <source>
        <dbReference type="ARBA" id="ARBA00004906"/>
    </source>
</evidence>
<dbReference type="SMART" id="SM00119">
    <property type="entry name" value="HECTc"/>
    <property type="match status" value="1"/>
</dbReference>
<dbReference type="GO" id="GO:0006511">
    <property type="term" value="P:ubiquitin-dependent protein catabolic process"/>
    <property type="evidence" value="ECO:0007669"/>
    <property type="project" value="TreeGrafter"/>
</dbReference>
<dbReference type="Proteomes" id="UP000243579">
    <property type="component" value="Unassembled WGS sequence"/>
</dbReference>
<comment type="caution">
    <text evidence="8">The sequence shown here is derived from an EMBL/GenBank/DDBJ whole genome shotgun (WGS) entry which is preliminary data.</text>
</comment>
<dbReference type="STRING" id="1202772.A0A1V9ZEA6"/>
<dbReference type="PANTHER" id="PTHR11254:SF444">
    <property type="entry name" value="HECT DOMAIN CONTAINING UBIQUITIN LIGASE"/>
    <property type="match status" value="1"/>
</dbReference>
<dbReference type="Gene3D" id="3.30.2410.10">
    <property type="entry name" value="Hect, E3 ligase catalytic domain"/>
    <property type="match status" value="1"/>
</dbReference>
<dbReference type="InterPro" id="IPR000569">
    <property type="entry name" value="HECT_dom"/>
</dbReference>
<dbReference type="OrthoDB" id="5981550at2759"/>
<name>A0A1V9ZEA6_ACHHY</name>
<dbReference type="Gene3D" id="1.25.40.20">
    <property type="entry name" value="Ankyrin repeat-containing domain"/>
    <property type="match status" value="1"/>
</dbReference>
<comment type="pathway">
    <text evidence="2">Protein modification; protein ubiquitination.</text>
</comment>
<organism evidence="8 9">
    <name type="scientific">Achlya hypogyna</name>
    <name type="common">Oomycete</name>
    <name type="synonym">Protoachlya hypogyna</name>
    <dbReference type="NCBI Taxonomy" id="1202772"/>
    <lineage>
        <taxon>Eukaryota</taxon>
        <taxon>Sar</taxon>
        <taxon>Stramenopiles</taxon>
        <taxon>Oomycota</taxon>
        <taxon>Saprolegniomycetes</taxon>
        <taxon>Saprolegniales</taxon>
        <taxon>Achlyaceae</taxon>
        <taxon>Achlya</taxon>
    </lineage>
</organism>
<dbReference type="AlphaFoldDB" id="A0A1V9ZEA6"/>
<evidence type="ECO:0000313" key="9">
    <source>
        <dbReference type="Proteomes" id="UP000243579"/>
    </source>
</evidence>
<dbReference type="GO" id="GO:0005737">
    <property type="term" value="C:cytoplasm"/>
    <property type="evidence" value="ECO:0007669"/>
    <property type="project" value="TreeGrafter"/>
</dbReference>
<dbReference type="EMBL" id="JNBR01000148">
    <property type="protein sequence ID" value="OQR96319.1"/>
    <property type="molecule type" value="Genomic_DNA"/>
</dbReference>
<reference evidence="8 9" key="1">
    <citation type="journal article" date="2014" name="Genome Biol. Evol.">
        <title>The secreted proteins of Achlya hypogyna and Thraustotheca clavata identify the ancestral oomycete secretome and reveal gene acquisitions by horizontal gene transfer.</title>
        <authorList>
            <person name="Misner I."/>
            <person name="Blouin N."/>
            <person name="Leonard G."/>
            <person name="Richards T.A."/>
            <person name="Lane C.E."/>
        </authorList>
    </citation>
    <scope>NUCLEOTIDE SEQUENCE [LARGE SCALE GENOMIC DNA]</scope>
    <source>
        <strain evidence="8 9">ATCC 48635</strain>
    </source>
</reference>
<dbReference type="Gene3D" id="3.90.1750.10">
    <property type="entry name" value="Hect, E3 ligase catalytic domains"/>
    <property type="match status" value="1"/>
</dbReference>
<evidence type="ECO:0000313" key="8">
    <source>
        <dbReference type="EMBL" id="OQR96319.1"/>
    </source>
</evidence>
<dbReference type="InterPro" id="IPR036770">
    <property type="entry name" value="Ankyrin_rpt-contain_sf"/>
</dbReference>
<evidence type="ECO:0000256" key="5">
    <source>
        <dbReference type="ARBA" id="ARBA00022786"/>
    </source>
</evidence>
<evidence type="ECO:0000256" key="3">
    <source>
        <dbReference type="ARBA" id="ARBA00012485"/>
    </source>
</evidence>
<dbReference type="GO" id="GO:0016567">
    <property type="term" value="P:protein ubiquitination"/>
    <property type="evidence" value="ECO:0007669"/>
    <property type="project" value="TreeGrafter"/>
</dbReference>
<dbReference type="GO" id="GO:0061630">
    <property type="term" value="F:ubiquitin protein ligase activity"/>
    <property type="evidence" value="ECO:0007669"/>
    <property type="project" value="UniProtKB-EC"/>
</dbReference>
<dbReference type="SUPFAM" id="SSF56204">
    <property type="entry name" value="Hect, E3 ligase catalytic domain"/>
    <property type="match status" value="1"/>
</dbReference>
<dbReference type="PROSITE" id="PS50237">
    <property type="entry name" value="HECT"/>
    <property type="match status" value="1"/>
</dbReference>
<sequence length="1014" mass="108269">MDQPLLEPASPATVAATALTTAVKALDLDTIAAILEHDPSIVNNADAHKKTALTTLCCLEPTVAASLVGQAVDMLLVRGASVNFADGHGDSPLSLATRKAHIALLSRFLAAAKTEGARIDYSALLVAALEPVVRPAQVLGQGRSKLDLSQILEAQQAADDEREPCVKAILKAFELDPAAPLELWKARTASGLSALHLAARALLPATTALLLLHSFPPSLSVRQAGTSVHVLEHTILQLHARLAPRGRRRSAPDALPYATQKVLAAPAVRILSAFGDAVGYAKLFQDSGACAVRSRWLKTMLVAAVGFEAIYRKMTHEPARLIAPFLALVGGLYRDAPQAGSAAWIDAQAGQHCLLPSPELRAHLASLLLHVDTALHVGPAWGHILVAMDAVDAPWLASTFLRDLAGCVAHSATCLLFNLQTDAYEYDDDGLVNVALARLQLLLVLGRDAADLRDVLAPLLALQPLVAGAMPAIRHLQDAPERVLLALLVVQLARQVINADRKAVCEALAKAPRSPSKGTHNVFALAKVLPLPATFVEWLAPHRSALNVLLQSEPTLLGKYLHRDALPLVDLEVKAAYFGATAAERGTDLRLQVNRQAPAALLVEFVVEQVASAAPKECLGEMDVSFLHEPGAGDGPLREFFELVRRYFFDPTAKLDDATSELPPTATARIGQLWLQHARTVASSKAAAGPPLSAFFPLVDQRDNELVLAPHTLASAPTVVDGVPHVRFEELVASSHDRRLFMCLGRLLGLAVRHGMVLGARFPAAFWPLLRGEAVPWSALCGSNAVLRRSLEALLATDVDAAPGELVFETCARVQWSGAMVAAQVELQPNGFATPVTNQNKAAFVRLLAERHACGCPVALAAVRKGFYHVLPPTELAVLRSTELASLVAGPEIIDLAQLQASVAYGRLASPKHPTIVAFWAVVHGLLPGDVEKLLLFWSGSGRPPPFGFAPEHADQVAWSIDVEPFSGHDQQAPLPRAQTCDRKLVLPAYPTAEVLATKLLIALELGALGYDRI</sequence>
<comment type="catalytic activity">
    <reaction evidence="1">
        <text>S-ubiquitinyl-[E2 ubiquitin-conjugating enzyme]-L-cysteine + [acceptor protein]-L-lysine = [E2 ubiquitin-conjugating enzyme]-L-cysteine + N(6)-ubiquitinyl-[acceptor protein]-L-lysine.</text>
        <dbReference type="EC" id="2.3.2.26"/>
    </reaction>
</comment>
<accession>A0A1V9ZEA6</accession>
<gene>
    <name evidence="8" type="ORF">ACHHYP_16099</name>
</gene>
<evidence type="ECO:0000259" key="7">
    <source>
        <dbReference type="PROSITE" id="PS50237"/>
    </source>
</evidence>
<dbReference type="PANTHER" id="PTHR11254">
    <property type="entry name" value="HECT DOMAIN UBIQUITIN-PROTEIN LIGASE"/>
    <property type="match status" value="1"/>
</dbReference>
<dbReference type="SUPFAM" id="SSF48403">
    <property type="entry name" value="Ankyrin repeat"/>
    <property type="match status" value="1"/>
</dbReference>
<dbReference type="Pfam" id="PF00632">
    <property type="entry name" value="HECT"/>
    <property type="match status" value="1"/>
</dbReference>
<protein>
    <recommendedName>
        <fullName evidence="3">HECT-type E3 ubiquitin transferase</fullName>
        <ecNumber evidence="3">2.3.2.26</ecNumber>
    </recommendedName>
</protein>
<evidence type="ECO:0000256" key="1">
    <source>
        <dbReference type="ARBA" id="ARBA00000885"/>
    </source>
</evidence>
<feature type="active site" description="Glycyl thioester intermediate" evidence="6">
    <location>
        <position position="981"/>
    </location>
</feature>
<evidence type="ECO:0000256" key="6">
    <source>
        <dbReference type="PROSITE-ProRule" id="PRU00104"/>
    </source>
</evidence>
<keyword evidence="4" id="KW-0808">Transferase</keyword>
<evidence type="ECO:0000256" key="4">
    <source>
        <dbReference type="ARBA" id="ARBA00022679"/>
    </source>
</evidence>
<dbReference type="InterPro" id="IPR035983">
    <property type="entry name" value="Hect_E3_ubiquitin_ligase"/>
</dbReference>
<dbReference type="Gene3D" id="3.30.2160.10">
    <property type="entry name" value="Hect, E3 ligase catalytic domain"/>
    <property type="match status" value="1"/>
</dbReference>
<dbReference type="InterPro" id="IPR050409">
    <property type="entry name" value="E3_ubiq-protein_ligase"/>
</dbReference>
<feature type="domain" description="HECT" evidence="7">
    <location>
        <begin position="635"/>
        <end position="1014"/>
    </location>
</feature>
<proteinExistence type="predicted"/>
<keyword evidence="9" id="KW-1185">Reference proteome</keyword>
<keyword evidence="5 6" id="KW-0833">Ubl conjugation pathway</keyword>